<dbReference type="RefSeq" id="WP_156595830.1">
    <property type="nucleotide sequence ID" value="NZ_CACRTI010000020.1"/>
</dbReference>
<name>A0A6N2XLN7_CITAM</name>
<reference evidence="3" key="1">
    <citation type="submission" date="2019-11" db="EMBL/GenBank/DDBJ databases">
        <authorList>
            <person name="Feng L."/>
        </authorList>
    </citation>
    <scope>NUCLEOTIDE SEQUENCE</scope>
    <source>
        <strain evidence="3">CAmalonaticusLFYP1</strain>
    </source>
</reference>
<dbReference type="EMBL" id="CACRTI010000020">
    <property type="protein sequence ID" value="VYT55349.1"/>
    <property type="molecule type" value="Genomic_DNA"/>
</dbReference>
<feature type="chain" id="PRO_5026914507" evidence="1">
    <location>
        <begin position="21"/>
        <end position="164"/>
    </location>
</feature>
<keyword evidence="1" id="KW-0732">Signal</keyword>
<protein>
    <submittedName>
        <fullName evidence="3">Fimbrial-like adhesin protein SfmF</fullName>
    </submittedName>
</protein>
<sequence>MFIYKYLVALLLLCSAYVYAVGSFNLNFHVRLYQNGCTVIGDKDIYVDFSEVDAKQVNSTPAQEFSIDLNCNVGMQSVSLQFAGEAAGTNNQYIKNKGTAANVAVEIRSKTDDTLISNGRVLSQVVDPETGRASFPMKAKIVPLDGTLTSGTLSAVVEFTILYP</sequence>
<dbReference type="InterPro" id="IPR036937">
    <property type="entry name" value="Adhesion_dom_fimbrial_sf"/>
</dbReference>
<dbReference type="PANTHER" id="PTHR33420:SF27">
    <property type="entry name" value="PROTEIN FIMG"/>
    <property type="match status" value="1"/>
</dbReference>
<dbReference type="AlphaFoldDB" id="A0A6N2XLN7"/>
<dbReference type="InterPro" id="IPR008966">
    <property type="entry name" value="Adhesion_dom_sf"/>
</dbReference>
<accession>A0A6N2XLN7</accession>
<gene>
    <name evidence="3" type="ORF">CALFYP1_01638</name>
</gene>
<dbReference type="Gene3D" id="2.60.40.1090">
    <property type="entry name" value="Fimbrial-type adhesion domain"/>
    <property type="match status" value="1"/>
</dbReference>
<dbReference type="GO" id="GO:0009289">
    <property type="term" value="C:pilus"/>
    <property type="evidence" value="ECO:0007669"/>
    <property type="project" value="InterPro"/>
</dbReference>
<dbReference type="InterPro" id="IPR000259">
    <property type="entry name" value="Adhesion_dom_fimbrial"/>
</dbReference>
<evidence type="ECO:0000256" key="1">
    <source>
        <dbReference type="SAM" id="SignalP"/>
    </source>
</evidence>
<feature type="signal peptide" evidence="1">
    <location>
        <begin position="1"/>
        <end position="20"/>
    </location>
</feature>
<evidence type="ECO:0000259" key="2">
    <source>
        <dbReference type="Pfam" id="PF00419"/>
    </source>
</evidence>
<dbReference type="InterPro" id="IPR050263">
    <property type="entry name" value="Bact_Fimbrial_Adh_Pro"/>
</dbReference>
<dbReference type="SUPFAM" id="SSF49401">
    <property type="entry name" value="Bacterial adhesins"/>
    <property type="match status" value="1"/>
</dbReference>
<feature type="domain" description="Fimbrial-type adhesion" evidence="2">
    <location>
        <begin position="29"/>
        <end position="163"/>
    </location>
</feature>
<dbReference type="Pfam" id="PF00419">
    <property type="entry name" value="Fimbrial"/>
    <property type="match status" value="1"/>
</dbReference>
<organism evidence="3">
    <name type="scientific">Citrobacter amalonaticus</name>
    <dbReference type="NCBI Taxonomy" id="35703"/>
    <lineage>
        <taxon>Bacteria</taxon>
        <taxon>Pseudomonadati</taxon>
        <taxon>Pseudomonadota</taxon>
        <taxon>Gammaproteobacteria</taxon>
        <taxon>Enterobacterales</taxon>
        <taxon>Enterobacteriaceae</taxon>
        <taxon>Citrobacter</taxon>
    </lineage>
</organism>
<evidence type="ECO:0000313" key="3">
    <source>
        <dbReference type="EMBL" id="VYT55349.1"/>
    </source>
</evidence>
<dbReference type="GO" id="GO:0043709">
    <property type="term" value="P:cell adhesion involved in single-species biofilm formation"/>
    <property type="evidence" value="ECO:0007669"/>
    <property type="project" value="TreeGrafter"/>
</dbReference>
<dbReference type="PANTHER" id="PTHR33420">
    <property type="entry name" value="FIMBRIAL SUBUNIT ELFA-RELATED"/>
    <property type="match status" value="1"/>
</dbReference>
<proteinExistence type="predicted"/>